<comment type="caution">
    <text evidence="2">The sequence shown here is derived from an EMBL/GenBank/DDBJ whole genome shotgun (WGS) entry which is preliminary data.</text>
</comment>
<keyword evidence="3" id="KW-1185">Reference proteome</keyword>
<name>A0ABV8HDA3_9ACTN</name>
<evidence type="ECO:0000313" key="2">
    <source>
        <dbReference type="EMBL" id="MFC4029895.1"/>
    </source>
</evidence>
<sequence>MTFEAYLGRSGGTAVVRLAGDLTDAHVPAVRDLVDEAVRHPLDRLQIEMAGLRSIAPGGVRCLAYAQQTLPPAVPFVIADAGEPVRRALAFAGFDSTVTMITRRLGGSGPAGTEPTVPAA</sequence>
<dbReference type="Proteomes" id="UP001595765">
    <property type="component" value="Unassembled WGS sequence"/>
</dbReference>
<dbReference type="InterPro" id="IPR058548">
    <property type="entry name" value="MlaB-like_STAS"/>
</dbReference>
<dbReference type="PROSITE" id="PS50801">
    <property type="entry name" value="STAS"/>
    <property type="match status" value="1"/>
</dbReference>
<protein>
    <submittedName>
        <fullName evidence="2">STAS domain-containing protein</fullName>
    </submittedName>
</protein>
<dbReference type="RefSeq" id="WP_386424508.1">
    <property type="nucleotide sequence ID" value="NZ_JBHSBB010000001.1"/>
</dbReference>
<dbReference type="EMBL" id="JBHSBB010000001">
    <property type="protein sequence ID" value="MFC4029895.1"/>
    <property type="molecule type" value="Genomic_DNA"/>
</dbReference>
<reference evidence="3" key="1">
    <citation type="journal article" date="2019" name="Int. J. Syst. Evol. Microbiol.">
        <title>The Global Catalogue of Microorganisms (GCM) 10K type strain sequencing project: providing services to taxonomists for standard genome sequencing and annotation.</title>
        <authorList>
            <consortium name="The Broad Institute Genomics Platform"/>
            <consortium name="The Broad Institute Genome Sequencing Center for Infectious Disease"/>
            <person name="Wu L."/>
            <person name="Ma J."/>
        </authorList>
    </citation>
    <scope>NUCLEOTIDE SEQUENCE [LARGE SCALE GENOMIC DNA]</scope>
    <source>
        <strain evidence="3">CGMCC 4.7237</strain>
    </source>
</reference>
<gene>
    <name evidence="2" type="ORF">ACFO3J_00250</name>
</gene>
<feature type="domain" description="STAS" evidence="1">
    <location>
        <begin position="12"/>
        <end position="120"/>
    </location>
</feature>
<dbReference type="InterPro" id="IPR002645">
    <property type="entry name" value="STAS_dom"/>
</dbReference>
<dbReference type="Gene3D" id="3.30.750.24">
    <property type="entry name" value="STAS domain"/>
    <property type="match status" value="1"/>
</dbReference>
<evidence type="ECO:0000259" key="1">
    <source>
        <dbReference type="PROSITE" id="PS50801"/>
    </source>
</evidence>
<proteinExistence type="predicted"/>
<evidence type="ECO:0000313" key="3">
    <source>
        <dbReference type="Proteomes" id="UP001595765"/>
    </source>
</evidence>
<accession>A0ABV8HDA3</accession>
<dbReference type="Pfam" id="PF13466">
    <property type="entry name" value="STAS_2"/>
    <property type="match status" value="1"/>
</dbReference>
<dbReference type="InterPro" id="IPR036513">
    <property type="entry name" value="STAS_dom_sf"/>
</dbReference>
<organism evidence="2 3">
    <name type="scientific">Streptomyces polygonati</name>
    <dbReference type="NCBI Taxonomy" id="1617087"/>
    <lineage>
        <taxon>Bacteria</taxon>
        <taxon>Bacillati</taxon>
        <taxon>Actinomycetota</taxon>
        <taxon>Actinomycetes</taxon>
        <taxon>Kitasatosporales</taxon>
        <taxon>Streptomycetaceae</taxon>
        <taxon>Streptomyces</taxon>
    </lineage>
</organism>
<dbReference type="SUPFAM" id="SSF52091">
    <property type="entry name" value="SpoIIaa-like"/>
    <property type="match status" value="1"/>
</dbReference>
<dbReference type="CDD" id="cd07043">
    <property type="entry name" value="STAS_anti-anti-sigma_factors"/>
    <property type="match status" value="1"/>
</dbReference>